<evidence type="ECO:0000313" key="4">
    <source>
        <dbReference type="EMBL" id="SEC66326.1"/>
    </source>
</evidence>
<gene>
    <name evidence="4" type="ORF">SAMN05421553_1231</name>
</gene>
<dbReference type="EMBL" id="FNSC01000001">
    <property type="protein sequence ID" value="SEC66326.1"/>
    <property type="molecule type" value="Genomic_DNA"/>
</dbReference>
<dbReference type="Gene3D" id="3.40.50.1000">
    <property type="entry name" value="HAD superfamily/HAD-like"/>
    <property type="match status" value="1"/>
</dbReference>
<evidence type="ECO:0000313" key="5">
    <source>
        <dbReference type="Proteomes" id="UP000242849"/>
    </source>
</evidence>
<name>A0A1H4UC59_PSEAG</name>
<dbReference type="GO" id="GO:0016787">
    <property type="term" value="F:hydrolase activity"/>
    <property type="evidence" value="ECO:0007669"/>
    <property type="project" value="UniProtKB-KW"/>
</dbReference>
<evidence type="ECO:0000256" key="1">
    <source>
        <dbReference type="ARBA" id="ARBA00022723"/>
    </source>
</evidence>
<dbReference type="GO" id="GO:0046872">
    <property type="term" value="F:metal ion binding"/>
    <property type="evidence" value="ECO:0007669"/>
    <property type="project" value="UniProtKB-KW"/>
</dbReference>
<protein>
    <submittedName>
        <fullName evidence="4">HAD-superfamily subfamily IB hydrolase, TIGR01490</fullName>
    </submittedName>
</protein>
<dbReference type="InterPro" id="IPR036412">
    <property type="entry name" value="HAD-like_sf"/>
</dbReference>
<dbReference type="Gene3D" id="1.20.1440.100">
    <property type="entry name" value="SG protein - dephosphorylation function"/>
    <property type="match status" value="1"/>
</dbReference>
<evidence type="ECO:0000256" key="2">
    <source>
        <dbReference type="ARBA" id="ARBA00022801"/>
    </source>
</evidence>
<dbReference type="OrthoDB" id="9784466at2"/>
<keyword evidence="3" id="KW-0460">Magnesium</keyword>
<dbReference type="InterPro" id="IPR006385">
    <property type="entry name" value="HAD_hydro_SerB1"/>
</dbReference>
<dbReference type="AlphaFoldDB" id="A0A1H4UC59"/>
<dbReference type="Proteomes" id="UP000242849">
    <property type="component" value="Unassembled WGS sequence"/>
</dbReference>
<evidence type="ECO:0000256" key="3">
    <source>
        <dbReference type="ARBA" id="ARBA00022842"/>
    </source>
</evidence>
<dbReference type="RefSeq" id="WP_090377973.1">
    <property type="nucleotide sequence ID" value="NZ_CP156749.1"/>
</dbReference>
<dbReference type="PANTHER" id="PTHR43344">
    <property type="entry name" value="PHOSPHOSERINE PHOSPHATASE"/>
    <property type="match status" value="1"/>
</dbReference>
<reference evidence="5" key="1">
    <citation type="submission" date="2016-10" db="EMBL/GenBank/DDBJ databases">
        <authorList>
            <person name="Varghese N."/>
            <person name="Submissions S."/>
        </authorList>
    </citation>
    <scope>NUCLEOTIDE SEQUENCE [LARGE SCALE GENOMIC DNA]</scope>
    <source>
        <strain evidence="5">DSM 12111</strain>
    </source>
</reference>
<dbReference type="InterPro" id="IPR050582">
    <property type="entry name" value="HAD-like_SerB"/>
</dbReference>
<keyword evidence="5" id="KW-1185">Reference proteome</keyword>
<dbReference type="STRING" id="53406.SAMN05421553_1231"/>
<dbReference type="SUPFAM" id="SSF56784">
    <property type="entry name" value="HAD-like"/>
    <property type="match status" value="1"/>
</dbReference>
<keyword evidence="2 4" id="KW-0378">Hydrolase</keyword>
<dbReference type="NCBIfam" id="TIGR01490">
    <property type="entry name" value="HAD-SF-IB-hyp1"/>
    <property type="match status" value="1"/>
</dbReference>
<dbReference type="InterPro" id="IPR023214">
    <property type="entry name" value="HAD_sf"/>
</dbReference>
<keyword evidence="1" id="KW-0479">Metal-binding</keyword>
<organism evidence="4 5">
    <name type="scientific">Pseudomonas anguilliseptica</name>
    <dbReference type="NCBI Taxonomy" id="53406"/>
    <lineage>
        <taxon>Bacteria</taxon>
        <taxon>Pseudomonadati</taxon>
        <taxon>Pseudomonadota</taxon>
        <taxon>Gammaproteobacteria</taxon>
        <taxon>Pseudomonadales</taxon>
        <taxon>Pseudomonadaceae</taxon>
        <taxon>Pseudomonas</taxon>
    </lineage>
</organism>
<proteinExistence type="predicted"/>
<dbReference type="NCBIfam" id="TIGR01488">
    <property type="entry name" value="HAD-SF-IB"/>
    <property type="match status" value="1"/>
</dbReference>
<dbReference type="CDD" id="cd02612">
    <property type="entry name" value="HAD_PGPPase"/>
    <property type="match status" value="1"/>
</dbReference>
<sequence length="228" mass="25760">MKKAPDNAGNWSAFFDVDGTLISIKSMFSFLDYLIEALLITDSPRVKEYQTALRQMIANEQPREAINSFYYSIYEGLDVERVRELGRDWYAQVSRDNSLFFARMREEISWHQRQGASIVLVSGSFAAILEPLAEELGADFLITAPLEILNGRYTGHLTGHPSIGQGKADGVQAFIREHQLLAQRCYAYGDDISDIPMLEQVGYPVMVNPDANSRSLCQQRNWNIIEAA</sequence>
<accession>A0A1H4UC59</accession>
<dbReference type="PANTHER" id="PTHR43344:SF13">
    <property type="entry name" value="PHOSPHATASE RV3661-RELATED"/>
    <property type="match status" value="1"/>
</dbReference>
<dbReference type="Pfam" id="PF12710">
    <property type="entry name" value="HAD"/>
    <property type="match status" value="1"/>
</dbReference>